<name>A0A518DCV4_9BACT</name>
<dbReference type="Gene3D" id="3.30.700.10">
    <property type="entry name" value="Glycoprotein, Type 4 Pilin"/>
    <property type="match status" value="1"/>
</dbReference>
<accession>A0A518DCV4</accession>
<dbReference type="EMBL" id="CP036291">
    <property type="protein sequence ID" value="QDU89283.1"/>
    <property type="molecule type" value="Genomic_DNA"/>
</dbReference>
<dbReference type="KEGG" id="pnd:Pla175_26720"/>
<organism evidence="4 5">
    <name type="scientific">Pirellulimonas nuda</name>
    <dbReference type="NCBI Taxonomy" id="2528009"/>
    <lineage>
        <taxon>Bacteria</taxon>
        <taxon>Pseudomonadati</taxon>
        <taxon>Planctomycetota</taxon>
        <taxon>Planctomycetia</taxon>
        <taxon>Pirellulales</taxon>
        <taxon>Lacipirellulaceae</taxon>
        <taxon>Pirellulimonas</taxon>
    </lineage>
</organism>
<feature type="compositionally biased region" description="Polar residues" evidence="1">
    <location>
        <begin position="1"/>
        <end position="10"/>
    </location>
</feature>
<dbReference type="Pfam" id="PF07963">
    <property type="entry name" value="N_methyl"/>
    <property type="match status" value="1"/>
</dbReference>
<evidence type="ECO:0000313" key="4">
    <source>
        <dbReference type="EMBL" id="QDU89283.1"/>
    </source>
</evidence>
<keyword evidence="2" id="KW-0812">Transmembrane</keyword>
<evidence type="ECO:0000313" key="5">
    <source>
        <dbReference type="Proteomes" id="UP000317429"/>
    </source>
</evidence>
<feature type="region of interest" description="Disordered" evidence="1">
    <location>
        <begin position="1"/>
        <end position="24"/>
    </location>
</feature>
<evidence type="ECO:0000259" key="3">
    <source>
        <dbReference type="Pfam" id="PF07596"/>
    </source>
</evidence>
<dbReference type="InterPro" id="IPR027558">
    <property type="entry name" value="Pre_pil_HX9DG_C"/>
</dbReference>
<dbReference type="InterPro" id="IPR011453">
    <property type="entry name" value="DUF1559"/>
</dbReference>
<evidence type="ECO:0000256" key="1">
    <source>
        <dbReference type="SAM" id="MobiDB-lite"/>
    </source>
</evidence>
<evidence type="ECO:0000256" key="2">
    <source>
        <dbReference type="SAM" id="Phobius"/>
    </source>
</evidence>
<dbReference type="OrthoDB" id="255922at2"/>
<dbReference type="NCBIfam" id="TIGR04294">
    <property type="entry name" value="pre_pil_HX9DG"/>
    <property type="match status" value="1"/>
</dbReference>
<dbReference type="SUPFAM" id="SSF54523">
    <property type="entry name" value="Pili subunits"/>
    <property type="match status" value="1"/>
</dbReference>
<protein>
    <recommendedName>
        <fullName evidence="3">DUF1559 domain-containing protein</fullName>
    </recommendedName>
</protein>
<dbReference type="Proteomes" id="UP000317429">
    <property type="component" value="Chromosome"/>
</dbReference>
<dbReference type="Pfam" id="PF07596">
    <property type="entry name" value="SBP_bac_10"/>
    <property type="match status" value="1"/>
</dbReference>
<dbReference type="PANTHER" id="PTHR30093:SF2">
    <property type="entry name" value="TYPE II SECRETION SYSTEM PROTEIN H"/>
    <property type="match status" value="1"/>
</dbReference>
<sequence length="477" mass="51148">MANRTTSGGPLQSFDGGDGDVPACHVGAQETGGRPYGDGWLDFGVRVHEACPAHVRELYKQNHEQPAFAQPLAIRKKHLPLRRCQILPTSLLERRRMTGSPTSCPAQAPARAFTLVELLVVIAIIGILVALLLPAVQSAREAARRTSCVNGMRQLGISLHNYHNSHNIFPSNVNHIHGALAGQRDFASHMLLLAPYLEEAALTDKIDFCKPGSPGCIRPGDQLLGNLPIRQFVVPILQCPSDDKSGLVNPLDGVTSWASLASPGQVATTNYAGSMGSQVMESFAGFRLSTVVPSGGAQHDPDRDGEDWFNQNYNASRPCGTGPRNVRAGTNIRGDCADASTISGVFARATWSAKISQITDGTSSTIAIGEILPASSAFQWIRGWTLSEGLWFATTAPINFETDKDNAPKVAGGVTVMPGHNWELDFNTAMGFKSRHPGGANFVFADGSTHFLTDSIDYTTYQRLGARNDGEPTGFGE</sequence>
<reference evidence="4 5" key="1">
    <citation type="submission" date="2019-02" db="EMBL/GenBank/DDBJ databases">
        <title>Deep-cultivation of Planctomycetes and their phenomic and genomic characterization uncovers novel biology.</title>
        <authorList>
            <person name="Wiegand S."/>
            <person name="Jogler M."/>
            <person name="Boedeker C."/>
            <person name="Pinto D."/>
            <person name="Vollmers J."/>
            <person name="Rivas-Marin E."/>
            <person name="Kohn T."/>
            <person name="Peeters S.H."/>
            <person name="Heuer A."/>
            <person name="Rast P."/>
            <person name="Oberbeckmann S."/>
            <person name="Bunk B."/>
            <person name="Jeske O."/>
            <person name="Meyerdierks A."/>
            <person name="Storesund J.E."/>
            <person name="Kallscheuer N."/>
            <person name="Luecker S."/>
            <person name="Lage O.M."/>
            <person name="Pohl T."/>
            <person name="Merkel B.J."/>
            <person name="Hornburger P."/>
            <person name="Mueller R.-W."/>
            <person name="Bruemmer F."/>
            <person name="Labrenz M."/>
            <person name="Spormann A.M."/>
            <person name="Op den Camp H."/>
            <person name="Overmann J."/>
            <person name="Amann R."/>
            <person name="Jetten M.S.M."/>
            <person name="Mascher T."/>
            <person name="Medema M.H."/>
            <person name="Devos D.P."/>
            <person name="Kaster A.-K."/>
            <person name="Ovreas L."/>
            <person name="Rohde M."/>
            <person name="Galperin M.Y."/>
            <person name="Jogler C."/>
        </authorList>
    </citation>
    <scope>NUCLEOTIDE SEQUENCE [LARGE SCALE GENOMIC DNA]</scope>
    <source>
        <strain evidence="4 5">Pla175</strain>
    </source>
</reference>
<keyword evidence="5" id="KW-1185">Reference proteome</keyword>
<dbReference type="AlphaFoldDB" id="A0A518DCV4"/>
<keyword evidence="2" id="KW-1133">Transmembrane helix</keyword>
<feature type="transmembrane region" description="Helical" evidence="2">
    <location>
        <begin position="112"/>
        <end position="136"/>
    </location>
</feature>
<dbReference type="PANTHER" id="PTHR30093">
    <property type="entry name" value="GENERAL SECRETION PATHWAY PROTEIN G"/>
    <property type="match status" value="1"/>
</dbReference>
<gene>
    <name evidence="4" type="ORF">Pla175_26720</name>
</gene>
<dbReference type="InterPro" id="IPR012902">
    <property type="entry name" value="N_methyl_site"/>
</dbReference>
<keyword evidence="2" id="KW-0472">Membrane</keyword>
<dbReference type="InterPro" id="IPR045584">
    <property type="entry name" value="Pilin-like"/>
</dbReference>
<feature type="domain" description="DUF1559" evidence="3">
    <location>
        <begin position="137"/>
        <end position="457"/>
    </location>
</feature>
<dbReference type="NCBIfam" id="TIGR02532">
    <property type="entry name" value="IV_pilin_GFxxxE"/>
    <property type="match status" value="1"/>
</dbReference>
<proteinExistence type="predicted"/>